<keyword evidence="1" id="KW-0472">Membrane</keyword>
<dbReference type="AlphaFoldDB" id="A0A6A6W1P4"/>
<keyword evidence="1" id="KW-1133">Transmembrane helix</keyword>
<accession>A0A6A6W1P4</accession>
<dbReference type="RefSeq" id="XP_033599289.1">
    <property type="nucleotide sequence ID" value="XM_033742412.1"/>
</dbReference>
<proteinExistence type="predicted"/>
<sequence>MFAMRVTTSMRVSPITFLTYRAVFIQTGPMLYDIPHLVRDFSIKRLQSMLVMIFIVMTMVSLLACPRFGSSMTGCSGVVRLFIRTEKGDRFIIHDGSSINRADEFVVTWPKSTGWCLWSYVHCRQKTSNVFSGASSSSGTLSVELFFLLLHVHDVS</sequence>
<reference evidence="2" key="1">
    <citation type="journal article" date="2020" name="Stud. Mycol.">
        <title>101 Dothideomycetes genomes: a test case for predicting lifestyles and emergence of pathogens.</title>
        <authorList>
            <person name="Haridas S."/>
            <person name="Albert R."/>
            <person name="Binder M."/>
            <person name="Bloem J."/>
            <person name="Labutti K."/>
            <person name="Salamov A."/>
            <person name="Andreopoulos B."/>
            <person name="Baker S."/>
            <person name="Barry K."/>
            <person name="Bills G."/>
            <person name="Bluhm B."/>
            <person name="Cannon C."/>
            <person name="Castanera R."/>
            <person name="Culley D."/>
            <person name="Daum C."/>
            <person name="Ezra D."/>
            <person name="Gonzalez J."/>
            <person name="Henrissat B."/>
            <person name="Kuo A."/>
            <person name="Liang C."/>
            <person name="Lipzen A."/>
            <person name="Lutzoni F."/>
            <person name="Magnuson J."/>
            <person name="Mondo S."/>
            <person name="Nolan M."/>
            <person name="Ohm R."/>
            <person name="Pangilinan J."/>
            <person name="Park H.-J."/>
            <person name="Ramirez L."/>
            <person name="Alfaro M."/>
            <person name="Sun H."/>
            <person name="Tritt A."/>
            <person name="Yoshinaga Y."/>
            <person name="Zwiers L.-H."/>
            <person name="Turgeon B."/>
            <person name="Goodwin S."/>
            <person name="Spatafora J."/>
            <person name="Crous P."/>
            <person name="Grigoriev I."/>
        </authorList>
    </citation>
    <scope>NUCLEOTIDE SEQUENCE</scope>
    <source>
        <strain evidence="2">CBS 121739</strain>
    </source>
</reference>
<keyword evidence="3" id="KW-1185">Reference proteome</keyword>
<keyword evidence="1" id="KW-0812">Transmembrane</keyword>
<dbReference type="OrthoDB" id="3903561at2759"/>
<dbReference type="EMBL" id="ML996574">
    <property type="protein sequence ID" value="KAF2756838.1"/>
    <property type="molecule type" value="Genomic_DNA"/>
</dbReference>
<evidence type="ECO:0000313" key="2">
    <source>
        <dbReference type="EMBL" id="KAF2756838.1"/>
    </source>
</evidence>
<evidence type="ECO:0000313" key="3">
    <source>
        <dbReference type="Proteomes" id="UP000799437"/>
    </source>
</evidence>
<dbReference type="GeneID" id="54483466"/>
<evidence type="ECO:0000256" key="1">
    <source>
        <dbReference type="SAM" id="Phobius"/>
    </source>
</evidence>
<name>A0A6A6W1P4_9PEZI</name>
<gene>
    <name evidence="2" type="ORF">EJ05DRAFT_45240</name>
</gene>
<dbReference type="Proteomes" id="UP000799437">
    <property type="component" value="Unassembled WGS sequence"/>
</dbReference>
<protein>
    <submittedName>
        <fullName evidence="2">Uncharacterized protein</fullName>
    </submittedName>
</protein>
<organism evidence="2 3">
    <name type="scientific">Pseudovirgaria hyperparasitica</name>
    <dbReference type="NCBI Taxonomy" id="470096"/>
    <lineage>
        <taxon>Eukaryota</taxon>
        <taxon>Fungi</taxon>
        <taxon>Dikarya</taxon>
        <taxon>Ascomycota</taxon>
        <taxon>Pezizomycotina</taxon>
        <taxon>Dothideomycetes</taxon>
        <taxon>Dothideomycetes incertae sedis</taxon>
        <taxon>Acrospermales</taxon>
        <taxon>Acrospermaceae</taxon>
        <taxon>Pseudovirgaria</taxon>
    </lineage>
</organism>
<feature type="transmembrane region" description="Helical" evidence="1">
    <location>
        <begin position="49"/>
        <end position="69"/>
    </location>
</feature>